<dbReference type="PANTHER" id="PTHR46143:SF1">
    <property type="entry name" value="CALPAIN-7"/>
    <property type="match status" value="1"/>
</dbReference>
<dbReference type="InterPro" id="IPR022683">
    <property type="entry name" value="Calpain_III"/>
</dbReference>
<dbReference type="PANTHER" id="PTHR46143">
    <property type="entry name" value="CALPAIN-7"/>
    <property type="match status" value="1"/>
</dbReference>
<dbReference type="GO" id="GO:0004198">
    <property type="term" value="F:calcium-dependent cysteine-type endopeptidase activity"/>
    <property type="evidence" value="ECO:0007669"/>
    <property type="project" value="InterPro"/>
</dbReference>
<dbReference type="STRING" id="5288.A0A5C5FU02"/>
<dbReference type="InterPro" id="IPR036181">
    <property type="entry name" value="MIT_dom_sf"/>
</dbReference>
<feature type="domain" description="Calpain catalytic" evidence="6">
    <location>
        <begin position="152"/>
        <end position="417"/>
    </location>
</feature>
<evidence type="ECO:0000313" key="7">
    <source>
        <dbReference type="EMBL" id="TNY20273.1"/>
    </source>
</evidence>
<organism evidence="7 8">
    <name type="scientific">Rhodotorula diobovata</name>
    <dbReference type="NCBI Taxonomy" id="5288"/>
    <lineage>
        <taxon>Eukaryota</taxon>
        <taxon>Fungi</taxon>
        <taxon>Dikarya</taxon>
        <taxon>Basidiomycota</taxon>
        <taxon>Pucciniomycotina</taxon>
        <taxon>Microbotryomycetes</taxon>
        <taxon>Sporidiobolales</taxon>
        <taxon>Sporidiobolaceae</taxon>
        <taxon>Rhodotorula</taxon>
    </lineage>
</organism>
<dbReference type="PROSITE" id="PS50203">
    <property type="entry name" value="CALPAIN_CAT"/>
    <property type="match status" value="1"/>
</dbReference>
<dbReference type="SUPFAM" id="SSF116846">
    <property type="entry name" value="MIT domain"/>
    <property type="match status" value="1"/>
</dbReference>
<feature type="active site" evidence="5">
    <location>
        <position position="183"/>
    </location>
</feature>
<evidence type="ECO:0000313" key="8">
    <source>
        <dbReference type="Proteomes" id="UP000311382"/>
    </source>
</evidence>
<evidence type="ECO:0000256" key="5">
    <source>
        <dbReference type="PROSITE-ProRule" id="PRU00239"/>
    </source>
</evidence>
<keyword evidence="2 5" id="KW-0645">Protease</keyword>
<keyword evidence="8" id="KW-1185">Reference proteome</keyword>
<dbReference type="Proteomes" id="UP000311382">
    <property type="component" value="Unassembled WGS sequence"/>
</dbReference>
<dbReference type="Pfam" id="PF00648">
    <property type="entry name" value="Peptidase_C2"/>
    <property type="match status" value="1"/>
</dbReference>
<sequence>MSAHCQRKLADQITQAQWAAKYQEAQATATRATKLELDRSYDAAFTAYLAAAQTYLFLVRHTTDAASKANFRALSAKLVERAERIKLARKQDIKPVQRDPLSIEEQDSVLQRGAIVCGRRLKRWTGGDRDGSGAPAPALPALSPAQQSAQCSWVRYREALPGACMLGNTVRGSDVVQDNVTDCSVVAALIVAAEHHARHRSKLALSCLFPQDESGLPVSSPDGRYCARFLVNETWRQVHIDDRLPVSASGQPMFASTRKHDQLWPALIEKAYLSLMGGYDFSGSNSANDLYVMSGWLPETISLRSAFRSEAAWQRIHSGFSLGHCVLTVGTGKAIEEGSSWSGLVSSHDYAVIDVREERGVRQLVVVNPWRSGENGSEPWTAGLRRALDDAEGPQTLVVDWDALPAHFASLHVNWDPTTFDYSAAAHLSAPASTAGLSSTASKHRHSKRMRLQVEPNPSLPSEVWLFLARHTGAPLDKGEYIGLSVSRCSEGTLVSDEALQLNDKTAMHDNQYDLYRFMPDAGATSFDVIVSHEGRDPDFCFTLSAYSNSRVKISNPPAPLPYAAKATGSWTASTAGGNHTCHTFLTNPQYSLTIKSHPGAPAAAKASLEVVGETDKNSPINVKLLFRGGARVADFESRDVIAGGSTYAHGRTSCTARDLAPGSYTLVVSSFQPRHLASFSLVVRSSLPVELVLIPAEGAGMYARQVRGAWEEGTDGGRGAVGRNPRFALRVTKPTSVKIRLQTPASPHPIALSLFAASPSGEPSSLVASSGAYSDAVCGVLLPLTRLEPAEHGYLIVPSTFQAGVHADFAIALYADAPVTLAAVQ</sequence>
<dbReference type="SMART" id="SM00230">
    <property type="entry name" value="CysPc"/>
    <property type="match status" value="1"/>
</dbReference>
<evidence type="ECO:0000256" key="2">
    <source>
        <dbReference type="ARBA" id="ARBA00022670"/>
    </source>
</evidence>
<dbReference type="InterPro" id="IPR038765">
    <property type="entry name" value="Papain-like_cys_pep_sf"/>
</dbReference>
<evidence type="ECO:0000256" key="4">
    <source>
        <dbReference type="ARBA" id="ARBA00022807"/>
    </source>
</evidence>
<dbReference type="InterPro" id="IPR036213">
    <property type="entry name" value="Calpain_III_sf"/>
</dbReference>
<comment type="caution">
    <text evidence="7">The sequence shown here is derived from an EMBL/GenBank/DDBJ whole genome shotgun (WGS) entry which is preliminary data.</text>
</comment>
<evidence type="ECO:0000259" key="6">
    <source>
        <dbReference type="PROSITE" id="PS50203"/>
    </source>
</evidence>
<dbReference type="SUPFAM" id="SSF54001">
    <property type="entry name" value="Cysteine proteinases"/>
    <property type="match status" value="1"/>
</dbReference>
<reference evidence="7 8" key="1">
    <citation type="submission" date="2019-03" db="EMBL/GenBank/DDBJ databases">
        <title>Rhodosporidium diobovatum UCD-FST 08-225 genome sequencing, assembly, and annotation.</title>
        <authorList>
            <person name="Fakankun I.U."/>
            <person name="Fristensky B."/>
            <person name="Levin D.B."/>
        </authorList>
    </citation>
    <scope>NUCLEOTIDE SEQUENCE [LARGE SCALE GENOMIC DNA]</scope>
    <source>
        <strain evidence="7 8">UCD-FST 08-225</strain>
    </source>
</reference>
<feature type="active site" evidence="5">
    <location>
        <position position="348"/>
    </location>
</feature>
<name>A0A5C5FU02_9BASI</name>
<proteinExistence type="inferred from homology"/>
<dbReference type="InterPro" id="IPR051297">
    <property type="entry name" value="PalB/RIM13"/>
</dbReference>
<dbReference type="AlphaFoldDB" id="A0A5C5FU02"/>
<dbReference type="Gene3D" id="2.60.120.380">
    <property type="match status" value="2"/>
</dbReference>
<protein>
    <recommendedName>
        <fullName evidence="6">Calpain catalytic domain-containing protein</fullName>
    </recommendedName>
</protein>
<comment type="similarity">
    <text evidence="1">Belongs to the peptidase C2 family. PalB/RIM13 subfamily.</text>
</comment>
<keyword evidence="4 5" id="KW-0788">Thiol protease</keyword>
<keyword evidence="3 5" id="KW-0378">Hydrolase</keyword>
<dbReference type="EMBL" id="SOZI01000071">
    <property type="protein sequence ID" value="TNY20273.1"/>
    <property type="molecule type" value="Genomic_DNA"/>
</dbReference>
<dbReference type="OrthoDB" id="167576at2759"/>
<evidence type="ECO:0000256" key="1">
    <source>
        <dbReference type="ARBA" id="ARBA00010193"/>
    </source>
</evidence>
<evidence type="ECO:0000256" key="3">
    <source>
        <dbReference type="ARBA" id="ARBA00022801"/>
    </source>
</evidence>
<gene>
    <name evidence="7" type="ORF">DMC30DRAFT_447194</name>
</gene>
<dbReference type="GO" id="GO:0006508">
    <property type="term" value="P:proteolysis"/>
    <property type="evidence" value="ECO:0007669"/>
    <property type="project" value="UniProtKB-KW"/>
</dbReference>
<dbReference type="SUPFAM" id="SSF49758">
    <property type="entry name" value="Calpain large subunit, middle domain (domain III)"/>
    <property type="match status" value="2"/>
</dbReference>
<dbReference type="SMART" id="SM00720">
    <property type="entry name" value="calpain_III"/>
    <property type="match status" value="1"/>
</dbReference>
<feature type="active site" evidence="5">
    <location>
        <position position="368"/>
    </location>
</feature>
<dbReference type="Gene3D" id="1.20.58.80">
    <property type="entry name" value="Phosphotransferase system, lactose/cellobiose-type IIA subunit"/>
    <property type="match status" value="1"/>
</dbReference>
<dbReference type="Gene3D" id="3.90.70.10">
    <property type="entry name" value="Cysteine proteinases"/>
    <property type="match status" value="1"/>
</dbReference>
<dbReference type="InterPro" id="IPR001300">
    <property type="entry name" value="Peptidase_C2_calpain_cat"/>
</dbReference>
<accession>A0A5C5FU02</accession>